<evidence type="ECO:0000256" key="1">
    <source>
        <dbReference type="ARBA" id="ARBA00004651"/>
    </source>
</evidence>
<feature type="transmembrane region" description="Helical" evidence="7">
    <location>
        <begin position="112"/>
        <end position="134"/>
    </location>
</feature>
<dbReference type="Pfam" id="PF19300">
    <property type="entry name" value="BPD_transp_1_N"/>
    <property type="match status" value="1"/>
</dbReference>
<comment type="caution">
    <text evidence="9">The sequence shown here is derived from an EMBL/GenBank/DDBJ whole genome shotgun (WGS) entry which is preliminary data.</text>
</comment>
<dbReference type="EMBL" id="SSWL01000009">
    <property type="protein sequence ID" value="THJ29371.1"/>
    <property type="molecule type" value="Genomic_DNA"/>
</dbReference>
<dbReference type="InterPro" id="IPR035906">
    <property type="entry name" value="MetI-like_sf"/>
</dbReference>
<evidence type="ECO:0000256" key="5">
    <source>
        <dbReference type="ARBA" id="ARBA00022989"/>
    </source>
</evidence>
<comment type="similarity">
    <text evidence="7">Belongs to the binding-protein-dependent transport system permease family.</text>
</comment>
<dbReference type="InterPro" id="IPR045621">
    <property type="entry name" value="BPD_transp_1_N"/>
</dbReference>
<feature type="transmembrane region" description="Helical" evidence="7">
    <location>
        <begin position="290"/>
        <end position="316"/>
    </location>
</feature>
<dbReference type="GO" id="GO:0055085">
    <property type="term" value="P:transmembrane transport"/>
    <property type="evidence" value="ECO:0007669"/>
    <property type="project" value="InterPro"/>
</dbReference>
<keyword evidence="6 7" id="KW-0472">Membrane</keyword>
<accession>A0A4S5BFX1</accession>
<name>A0A4S5BFX1_BIFLI</name>
<dbReference type="Gene3D" id="1.10.3720.10">
    <property type="entry name" value="MetI-like"/>
    <property type="match status" value="1"/>
</dbReference>
<evidence type="ECO:0000313" key="10">
    <source>
        <dbReference type="Proteomes" id="UP000306697"/>
    </source>
</evidence>
<dbReference type="AlphaFoldDB" id="A0A4S5BFX1"/>
<sequence length="325" mass="34840">MVFQSREETMLKSMSIRLARSVCVLFVVIVAVNHLTMLLPGDATSLLLSQDATAEQRAELARTLGLDKNEWQRLADWIGGIFQGDWGVSFLSNRPVLAEITSRLPVTLEVVMLGQSVAVALALAIAMIGVCHVNGVADRILSGLSFLMLSMPSFVIGLLLIYLFAVTFRILPAIGYVPFGQDPAENLKTMIMPALTIGLCDAAVYARTLRSSIISTLSQPYMDAARARGASLYKALWARALRPASPAAVALIGMNIGVSMGGSLIVENIFGIPGIGRLSVTALQGRDIPMLQGIVVFATLCVLAMSIVVDLVSYLLNPKGSYGRE</sequence>
<keyword evidence="2 7" id="KW-0813">Transport</keyword>
<feature type="domain" description="ABC transmembrane type-1" evidence="8">
    <location>
        <begin position="104"/>
        <end position="313"/>
    </location>
</feature>
<dbReference type="CDD" id="cd06261">
    <property type="entry name" value="TM_PBP2"/>
    <property type="match status" value="1"/>
</dbReference>
<dbReference type="Proteomes" id="UP000306697">
    <property type="component" value="Unassembled WGS sequence"/>
</dbReference>
<dbReference type="GO" id="GO:0005886">
    <property type="term" value="C:plasma membrane"/>
    <property type="evidence" value="ECO:0007669"/>
    <property type="project" value="UniProtKB-SubCell"/>
</dbReference>
<evidence type="ECO:0000256" key="3">
    <source>
        <dbReference type="ARBA" id="ARBA00022475"/>
    </source>
</evidence>
<evidence type="ECO:0000313" key="9">
    <source>
        <dbReference type="EMBL" id="THJ29371.1"/>
    </source>
</evidence>
<feature type="transmembrane region" description="Helical" evidence="7">
    <location>
        <begin position="146"/>
        <end position="170"/>
    </location>
</feature>
<dbReference type="PROSITE" id="PS50928">
    <property type="entry name" value="ABC_TM1"/>
    <property type="match status" value="1"/>
</dbReference>
<dbReference type="PANTHER" id="PTHR43163:SF3">
    <property type="entry name" value="PEPTIDE ABC TRANSPORTER PERMEASE PROTEIN"/>
    <property type="match status" value="1"/>
</dbReference>
<dbReference type="PANTHER" id="PTHR43163">
    <property type="entry name" value="DIPEPTIDE TRANSPORT SYSTEM PERMEASE PROTEIN DPPB-RELATED"/>
    <property type="match status" value="1"/>
</dbReference>
<protein>
    <submittedName>
        <fullName evidence="9">ABC transporter permease</fullName>
    </submittedName>
</protein>
<evidence type="ECO:0000256" key="6">
    <source>
        <dbReference type="ARBA" id="ARBA00023136"/>
    </source>
</evidence>
<feature type="transmembrane region" description="Helical" evidence="7">
    <location>
        <begin position="21"/>
        <end position="39"/>
    </location>
</feature>
<organism evidence="9 10">
    <name type="scientific">Bifidobacterium longum subsp. infantis</name>
    <dbReference type="NCBI Taxonomy" id="1682"/>
    <lineage>
        <taxon>Bacteria</taxon>
        <taxon>Bacillati</taxon>
        <taxon>Actinomycetota</taxon>
        <taxon>Actinomycetes</taxon>
        <taxon>Bifidobacteriales</taxon>
        <taxon>Bifidobacteriaceae</taxon>
        <taxon>Bifidobacterium</taxon>
    </lineage>
</organism>
<evidence type="ECO:0000259" key="8">
    <source>
        <dbReference type="PROSITE" id="PS50928"/>
    </source>
</evidence>
<evidence type="ECO:0000256" key="2">
    <source>
        <dbReference type="ARBA" id="ARBA00022448"/>
    </source>
</evidence>
<proteinExistence type="inferred from homology"/>
<dbReference type="InterPro" id="IPR000515">
    <property type="entry name" value="MetI-like"/>
</dbReference>
<keyword evidence="3" id="KW-1003">Cell membrane</keyword>
<keyword evidence="4 7" id="KW-0812">Transmembrane</keyword>
<comment type="subcellular location">
    <subcellularLocation>
        <location evidence="1 7">Cell membrane</location>
        <topology evidence="1 7">Multi-pass membrane protein</topology>
    </subcellularLocation>
</comment>
<evidence type="ECO:0000256" key="7">
    <source>
        <dbReference type="RuleBase" id="RU363032"/>
    </source>
</evidence>
<reference evidence="9 10" key="1">
    <citation type="submission" date="2019-04" db="EMBL/GenBank/DDBJ databases">
        <title>Genome Announcement To Ensure Probiotic Safety of Bifidobacterium longum subsp infantis UBBI-01.</title>
        <authorList>
            <person name="Sulthana A."/>
            <person name="Lakshmi S.G."/>
            <person name="Madempudi R.S."/>
        </authorList>
    </citation>
    <scope>NUCLEOTIDE SEQUENCE [LARGE SCALE GENOMIC DNA]</scope>
    <source>
        <strain evidence="9 10">UBBI-01</strain>
    </source>
</reference>
<gene>
    <name evidence="9" type="ORF">E6L38_07175</name>
</gene>
<dbReference type="Pfam" id="PF00528">
    <property type="entry name" value="BPD_transp_1"/>
    <property type="match status" value="1"/>
</dbReference>
<keyword evidence="5 7" id="KW-1133">Transmembrane helix</keyword>
<evidence type="ECO:0000256" key="4">
    <source>
        <dbReference type="ARBA" id="ARBA00022692"/>
    </source>
</evidence>
<feature type="transmembrane region" description="Helical" evidence="7">
    <location>
        <begin position="247"/>
        <end position="270"/>
    </location>
</feature>
<dbReference type="SUPFAM" id="SSF161098">
    <property type="entry name" value="MetI-like"/>
    <property type="match status" value="1"/>
</dbReference>